<dbReference type="InterPro" id="IPR017519">
    <property type="entry name" value="CHP03085"/>
</dbReference>
<dbReference type="NCBIfam" id="TIGR03083">
    <property type="entry name" value="maleylpyruvate isomerase family mycothiol-dependent enzyme"/>
    <property type="match status" value="1"/>
</dbReference>
<keyword evidence="2" id="KW-1185">Reference proteome</keyword>
<dbReference type="SUPFAM" id="SSF109854">
    <property type="entry name" value="DinB/YfiT-like putative metalloenzymes"/>
    <property type="match status" value="1"/>
</dbReference>
<dbReference type="NCBIfam" id="TIGR03085">
    <property type="entry name" value="TIGR03085 family metal-binding protein"/>
    <property type="match status" value="1"/>
</dbReference>
<sequence>MLGCMSFSSVERARLADLLIELGPDAPTLCEGWDTRDMAVHLYLRENRPLAAVGMFVPGLSGLLAKASARAGERDYAELVRDWAAGPGRLSPVRYIDRFMNTAEHFIHHEDVRRGDGVARPRDFSAVVQKQLNQILSSSAPRFLRNSATPVILHPTGFPRIVAADQRGVSVDGENVLRVSGNVGELLLWVFGRDAVELTFEGNPEDAHRSSL</sequence>
<proteinExistence type="predicted"/>
<dbReference type="KEGG" id="ccoe:CETAM_07980"/>
<evidence type="ECO:0000313" key="2">
    <source>
        <dbReference type="Proteomes" id="UP000425178"/>
    </source>
</evidence>
<dbReference type="AlphaFoldDB" id="A0A6B8W4Q0"/>
<dbReference type="InterPro" id="IPR034660">
    <property type="entry name" value="DinB/YfiT-like"/>
</dbReference>
<dbReference type="EMBL" id="CP046453">
    <property type="protein sequence ID" value="QGU04850.1"/>
    <property type="molecule type" value="Genomic_DNA"/>
</dbReference>
<protein>
    <submittedName>
        <fullName evidence="1">Uncharacterized protein</fullName>
    </submittedName>
</protein>
<evidence type="ECO:0000313" key="1">
    <source>
        <dbReference type="EMBL" id="QGU04850.1"/>
    </source>
</evidence>
<dbReference type="InterPro" id="IPR017517">
    <property type="entry name" value="Maleyloyr_isom"/>
</dbReference>
<dbReference type="Proteomes" id="UP000425178">
    <property type="component" value="Chromosome"/>
</dbReference>
<accession>A0A6B8W4Q0</accession>
<organism evidence="1 2">
    <name type="scientific">Corynebacterium comes</name>
    <dbReference type="NCBI Taxonomy" id="2675218"/>
    <lineage>
        <taxon>Bacteria</taxon>
        <taxon>Bacillati</taxon>
        <taxon>Actinomycetota</taxon>
        <taxon>Actinomycetes</taxon>
        <taxon>Mycobacteriales</taxon>
        <taxon>Corynebacteriaceae</taxon>
        <taxon>Corynebacterium</taxon>
    </lineage>
</organism>
<gene>
    <name evidence="1" type="ORF">CETAM_07980</name>
</gene>
<reference evidence="1 2" key="1">
    <citation type="journal article" date="2021" name="Int. J. Syst. Evol. Microbiol.">
        <title>Classification of three corynebacterial strains isolated from a small paddock in North Rhine-Westphalia: proposal of &lt;i&gt;Corynebacterium kalinowskii&lt;/i&gt; sp. nov., &lt;i&gt;Corynebacterium comes&lt;/i&gt; sp. nov. and &lt;i&gt;Corynebacterium occultum&lt;/i&gt; sp. nov.</title>
        <authorList>
            <person name="Schaffert L."/>
            <person name="Ruwe M."/>
            <person name="Milse J."/>
            <person name="Hanuschka K."/>
            <person name="Ortseifen V."/>
            <person name="Droste J."/>
            <person name="Brandt D."/>
            <person name="Schl L."/>
            <person name="Kutter Y."/>
            <person name="Vinke S."/>
            <person name="Vieh P."/>
            <person name="Jacob L."/>
            <person name="L N.C."/>
            <person name="Schulte-Berndt E."/>
            <person name="Hain C."/>
            <person name="Linder M."/>
            <person name="Schmidt P."/>
            <person name="Wollenschl L."/>
            <person name="Luttermann T."/>
            <person name="Thieme E."/>
            <person name="Hassa J."/>
            <person name="Haak M."/>
            <person name="Wittchen M."/>
            <person name="Mentz A."/>
            <person name="Persicke M."/>
            <person name="Busche T."/>
            <person name="R C."/>
        </authorList>
    </citation>
    <scope>NUCLEOTIDE SEQUENCE [LARGE SCALE GENOMIC DNA]</scope>
    <source>
        <strain evidence="1 2">2019</strain>
    </source>
</reference>
<name>A0A6B8W4Q0_9CORY</name>